<organism evidence="2 3">
    <name type="scientific">Polyplax serrata</name>
    <name type="common">Common mouse louse</name>
    <dbReference type="NCBI Taxonomy" id="468196"/>
    <lineage>
        <taxon>Eukaryota</taxon>
        <taxon>Metazoa</taxon>
        <taxon>Ecdysozoa</taxon>
        <taxon>Arthropoda</taxon>
        <taxon>Hexapoda</taxon>
        <taxon>Insecta</taxon>
        <taxon>Pterygota</taxon>
        <taxon>Neoptera</taxon>
        <taxon>Paraneoptera</taxon>
        <taxon>Psocodea</taxon>
        <taxon>Troctomorpha</taxon>
        <taxon>Phthiraptera</taxon>
        <taxon>Anoplura</taxon>
        <taxon>Polyplacidae</taxon>
        <taxon>Polyplax</taxon>
    </lineage>
</organism>
<evidence type="ECO:0000256" key="1">
    <source>
        <dbReference type="SAM" id="MobiDB-lite"/>
    </source>
</evidence>
<evidence type="ECO:0000313" key="3">
    <source>
        <dbReference type="Proteomes" id="UP001359485"/>
    </source>
</evidence>
<sequence length="50" mass="5954">MAEAYSVFVFNFRVIRLRYGSGDRVTNRRKGYEKGEKKHRENFEVAKSPE</sequence>
<comment type="caution">
    <text evidence="2">The sequence shown here is derived from an EMBL/GenBank/DDBJ whole genome shotgun (WGS) entry which is preliminary data.</text>
</comment>
<protein>
    <submittedName>
        <fullName evidence="2">Uncharacterized protein</fullName>
    </submittedName>
</protein>
<proteinExistence type="predicted"/>
<keyword evidence="3" id="KW-1185">Reference proteome</keyword>
<evidence type="ECO:0000313" key="2">
    <source>
        <dbReference type="EMBL" id="KAK6640263.1"/>
    </source>
</evidence>
<reference evidence="2 3" key="1">
    <citation type="submission" date="2023-09" db="EMBL/GenBank/DDBJ databases">
        <title>Genomes of two closely related lineages of the louse Polyplax serrata with different host specificities.</title>
        <authorList>
            <person name="Martinu J."/>
            <person name="Tarabai H."/>
            <person name="Stefka J."/>
            <person name="Hypsa V."/>
        </authorList>
    </citation>
    <scope>NUCLEOTIDE SEQUENCE [LARGE SCALE GENOMIC DNA]</scope>
    <source>
        <strain evidence="2">98ZLc_SE</strain>
    </source>
</reference>
<feature type="region of interest" description="Disordered" evidence="1">
    <location>
        <begin position="26"/>
        <end position="50"/>
    </location>
</feature>
<name>A0ABR1B9X7_POLSC</name>
<feature type="compositionally biased region" description="Basic and acidic residues" evidence="1">
    <location>
        <begin position="30"/>
        <end position="50"/>
    </location>
</feature>
<dbReference type="EMBL" id="JAWJWF010000001">
    <property type="protein sequence ID" value="KAK6640263.1"/>
    <property type="molecule type" value="Genomic_DNA"/>
</dbReference>
<gene>
    <name evidence="2" type="ORF">RUM44_011949</name>
</gene>
<dbReference type="Proteomes" id="UP001359485">
    <property type="component" value="Unassembled WGS sequence"/>
</dbReference>
<accession>A0ABR1B9X7</accession>